<dbReference type="SUPFAM" id="SSF52540">
    <property type="entry name" value="P-loop containing nucleoside triphosphate hydrolases"/>
    <property type="match status" value="1"/>
</dbReference>
<dbReference type="InterPro" id="IPR024156">
    <property type="entry name" value="Small_GTPase_ARF"/>
</dbReference>
<protein>
    <recommendedName>
        <fullName evidence="7">ADP-ribosylation factor-like protein 6</fullName>
    </recommendedName>
</protein>
<dbReference type="SMART" id="SM00177">
    <property type="entry name" value="ARF"/>
    <property type="match status" value="1"/>
</dbReference>
<keyword evidence="1 3" id="KW-0547">Nucleotide-binding</keyword>
<dbReference type="AlphaFoldDB" id="A0A7S1KMW5"/>
<dbReference type="SMART" id="SM00178">
    <property type="entry name" value="SAR"/>
    <property type="match status" value="1"/>
</dbReference>
<accession>A0A7S1KMW5</accession>
<name>A0A7S1KMW5_9EUKA</name>
<organism evidence="6">
    <name type="scientific">Percolomonas cosmopolitus</name>
    <dbReference type="NCBI Taxonomy" id="63605"/>
    <lineage>
        <taxon>Eukaryota</taxon>
        <taxon>Discoba</taxon>
        <taxon>Heterolobosea</taxon>
        <taxon>Tetramitia</taxon>
        <taxon>Eutetramitia</taxon>
        <taxon>Percolomonadidae</taxon>
        <taxon>Percolomonas</taxon>
    </lineage>
</organism>
<feature type="compositionally biased region" description="Basic and acidic residues" evidence="5">
    <location>
        <begin position="60"/>
        <end position="79"/>
    </location>
</feature>
<dbReference type="GO" id="GO:0003924">
    <property type="term" value="F:GTPase activity"/>
    <property type="evidence" value="ECO:0007669"/>
    <property type="project" value="InterPro"/>
</dbReference>
<evidence type="ECO:0000256" key="2">
    <source>
        <dbReference type="ARBA" id="ARBA00023134"/>
    </source>
</evidence>
<evidence type="ECO:0000256" key="4">
    <source>
        <dbReference type="PIRSR" id="PIRSR606689-2"/>
    </source>
</evidence>
<dbReference type="Pfam" id="PF00025">
    <property type="entry name" value="Arf"/>
    <property type="match status" value="2"/>
</dbReference>
<evidence type="ECO:0000256" key="5">
    <source>
        <dbReference type="SAM" id="MobiDB-lite"/>
    </source>
</evidence>
<reference evidence="6" key="1">
    <citation type="submission" date="2021-01" db="EMBL/GenBank/DDBJ databases">
        <authorList>
            <person name="Corre E."/>
            <person name="Pelletier E."/>
            <person name="Niang G."/>
            <person name="Scheremetjew M."/>
            <person name="Finn R."/>
            <person name="Kale V."/>
            <person name="Holt S."/>
            <person name="Cochrane G."/>
            <person name="Meng A."/>
            <person name="Brown T."/>
            <person name="Cohen L."/>
        </authorList>
    </citation>
    <scope>NUCLEOTIDE SEQUENCE</scope>
    <source>
        <strain evidence="6">WS</strain>
    </source>
</reference>
<dbReference type="InterPro" id="IPR027417">
    <property type="entry name" value="P-loop_NTPase"/>
</dbReference>
<dbReference type="CDD" id="cd00878">
    <property type="entry name" value="Arf_Arl"/>
    <property type="match status" value="1"/>
</dbReference>
<keyword evidence="4" id="KW-0479">Metal-binding</keyword>
<dbReference type="GO" id="GO:0005525">
    <property type="term" value="F:GTP binding"/>
    <property type="evidence" value="ECO:0007669"/>
    <property type="project" value="UniProtKB-KW"/>
</dbReference>
<feature type="binding site" evidence="3">
    <location>
        <position position="132"/>
    </location>
    <ligand>
        <name>GTP</name>
        <dbReference type="ChEBI" id="CHEBI:37565"/>
    </ligand>
</feature>
<dbReference type="PROSITE" id="PS51417">
    <property type="entry name" value="ARF"/>
    <property type="match status" value="1"/>
</dbReference>
<sequence>MRVLSRLLKIIGIRKDQVKILCLGLDSVGKTTVIKAIRGQESMHHAPATTLESIAQSQQQEERNARDEDNSSEDSEAREQNVNPENQKDDTLTPPHTHTKRTGLASIVPTLGFQVEIFQRQNVQFTVFDMSGQGKYRDMWSFFFKDCMGVLYVIDSADRERISTVRDEIQQLTHNKDLRNKPFVFLCNKQDLPGVMSVEECVELIGLQDEQIEWHIIPTKAIENEGLNEATNWLVDRMLA</sequence>
<feature type="binding site" evidence="3">
    <location>
        <begin position="188"/>
        <end position="191"/>
    </location>
    <ligand>
        <name>GTP</name>
        <dbReference type="ChEBI" id="CHEBI:37565"/>
    </ligand>
</feature>
<evidence type="ECO:0000256" key="1">
    <source>
        <dbReference type="ARBA" id="ARBA00022741"/>
    </source>
</evidence>
<keyword evidence="4" id="KW-0460">Magnesium</keyword>
<evidence type="ECO:0000313" key="6">
    <source>
        <dbReference type="EMBL" id="CAD9079276.1"/>
    </source>
</evidence>
<dbReference type="NCBIfam" id="TIGR00231">
    <property type="entry name" value="small_GTP"/>
    <property type="match status" value="1"/>
</dbReference>
<proteinExistence type="predicted"/>
<feature type="binding site" evidence="4">
    <location>
        <position position="110"/>
    </location>
    <ligand>
        <name>Mg(2+)</name>
        <dbReference type="ChEBI" id="CHEBI:18420"/>
    </ligand>
</feature>
<keyword evidence="2 3" id="KW-0342">GTP-binding</keyword>
<dbReference type="EMBL" id="HBGD01003037">
    <property type="protein sequence ID" value="CAD9079276.1"/>
    <property type="molecule type" value="Transcribed_RNA"/>
</dbReference>
<dbReference type="InterPro" id="IPR006689">
    <property type="entry name" value="Small_GTPase_ARF/SAR"/>
</dbReference>
<gene>
    <name evidence="6" type="ORF">PCOS0759_LOCUS2508</name>
</gene>
<dbReference type="PANTHER" id="PTHR11711">
    <property type="entry name" value="ADP RIBOSYLATION FACTOR-RELATED"/>
    <property type="match status" value="1"/>
</dbReference>
<evidence type="ECO:0000256" key="3">
    <source>
        <dbReference type="PIRSR" id="PIRSR606689-1"/>
    </source>
</evidence>
<evidence type="ECO:0008006" key="7">
    <source>
        <dbReference type="Google" id="ProtNLM"/>
    </source>
</evidence>
<dbReference type="Gene3D" id="3.40.50.300">
    <property type="entry name" value="P-loop containing nucleotide triphosphate hydrolases"/>
    <property type="match status" value="2"/>
</dbReference>
<dbReference type="GO" id="GO:0046872">
    <property type="term" value="F:metal ion binding"/>
    <property type="evidence" value="ECO:0007669"/>
    <property type="project" value="UniProtKB-KW"/>
</dbReference>
<dbReference type="InterPro" id="IPR005225">
    <property type="entry name" value="Small_GTP-bd"/>
</dbReference>
<feature type="region of interest" description="Disordered" evidence="5">
    <location>
        <begin position="53"/>
        <end position="101"/>
    </location>
</feature>